<name>H1KZN0_9EURY</name>
<dbReference type="Proteomes" id="UP000003706">
    <property type="component" value="Unassembled WGS sequence"/>
</dbReference>
<dbReference type="EMBL" id="AGJL01000030">
    <property type="protein sequence ID" value="EHP85771.1"/>
    <property type="molecule type" value="Genomic_DNA"/>
</dbReference>
<evidence type="ECO:0000256" key="3">
    <source>
        <dbReference type="ARBA" id="ARBA00014062"/>
    </source>
</evidence>
<organism evidence="10 11">
    <name type="scientific">Methanotorris formicicus Mc-S-70</name>
    <dbReference type="NCBI Taxonomy" id="647171"/>
    <lineage>
        <taxon>Archaea</taxon>
        <taxon>Methanobacteriati</taxon>
        <taxon>Methanobacteriota</taxon>
        <taxon>Methanomada group</taxon>
        <taxon>Methanococci</taxon>
        <taxon>Methanococcales</taxon>
        <taxon>Methanocaldococcaceae</taxon>
        <taxon>Methanotorris</taxon>
    </lineage>
</organism>
<keyword evidence="4 8" id="KW-0554">One-carbon metabolism</keyword>
<keyword evidence="11" id="KW-1185">Reference proteome</keyword>
<evidence type="ECO:0000256" key="1">
    <source>
        <dbReference type="ARBA" id="ARBA00007842"/>
    </source>
</evidence>
<comment type="function">
    <text evidence="8">Catalyzes the reversible reduction of methenyl-H(4)MPT(+) to methylene-H(4)MPT.</text>
</comment>
<dbReference type="GO" id="GO:0008901">
    <property type="term" value="F:ferredoxin hydrogenase activity"/>
    <property type="evidence" value="ECO:0007669"/>
    <property type="project" value="InterPro"/>
</dbReference>
<evidence type="ECO:0000256" key="6">
    <source>
        <dbReference type="ARBA" id="ARBA00023002"/>
    </source>
</evidence>
<sequence length="283" mass="31024">MKKGDIMVVKIGILKCGNIGMSPIIDLCLDERADRKDIDVRVLGSGAKMDPTSVEEVATKMVNEIKPDFIIYIGPNPAAPGPKKAREILSQSDIPAVIVGDAPGLRAKDEIEKEGLGYIIIKCDPMIGARRQFLDPVEMALFNADVIRVLAGTGALRIVQNAIDEMIESVKEGKEVPLPKIVINEEKAVEAMEFTNPYAKAKAMAAFTIAEKVGDVDVKGCFMVKEMERYVPIVASAHEMLRYAAMLVDEARELEKAMDAVSRKPHHPEGKVLGKKKLMEKPE</sequence>
<proteinExistence type="inferred from homology"/>
<evidence type="ECO:0000313" key="11">
    <source>
        <dbReference type="Proteomes" id="UP000003706"/>
    </source>
</evidence>
<dbReference type="GO" id="GO:0006730">
    <property type="term" value="P:one-carbon metabolic process"/>
    <property type="evidence" value="ECO:0007669"/>
    <property type="project" value="UniProtKB-UniRule"/>
</dbReference>
<dbReference type="UniPathway" id="UPA00640">
    <property type="reaction ID" value="UER00695"/>
</dbReference>
<evidence type="ECO:0000256" key="5">
    <source>
        <dbReference type="ARBA" id="ARBA00022994"/>
    </source>
</evidence>
<dbReference type="Gene3D" id="3.40.50.10830">
    <property type="entry name" value="F420-dependent methylenetetrahydromethanopterin dehydrogenase (MTD)"/>
    <property type="match status" value="1"/>
</dbReference>
<dbReference type="GO" id="GO:0030268">
    <property type="term" value="F:methylenetetrahydromethanopterin dehydrogenase activity"/>
    <property type="evidence" value="ECO:0007669"/>
    <property type="project" value="UniProtKB-UniRule"/>
</dbReference>
<dbReference type="HAMAP" id="MF_00058">
    <property type="entry name" value="MTD"/>
    <property type="match status" value="1"/>
</dbReference>
<dbReference type="SUPFAM" id="SSF102324">
    <property type="entry name" value="F420-dependent methylenetetrahydromethanopterin dehydrogenase (MTD)"/>
    <property type="match status" value="1"/>
</dbReference>
<keyword evidence="6 8" id="KW-0560">Oxidoreductase</keyword>
<gene>
    <name evidence="8" type="primary">mtd</name>
    <name evidence="10" type="ORF">MetfoDRAFT_1253</name>
</gene>
<dbReference type="PIRSF" id="PIRSF005627">
    <property type="entry name" value="MTD"/>
    <property type="match status" value="1"/>
</dbReference>
<dbReference type="EC" id="1.5.98.1" evidence="2 8"/>
<dbReference type="AlphaFoldDB" id="H1KZN0"/>
<dbReference type="InterPro" id="IPR036080">
    <property type="entry name" value="MTD_sf"/>
</dbReference>
<dbReference type="GO" id="GO:0019386">
    <property type="term" value="P:methanogenesis, from carbon dioxide"/>
    <property type="evidence" value="ECO:0007669"/>
    <property type="project" value="UniProtKB-UniRule"/>
</dbReference>
<dbReference type="InterPro" id="IPR002844">
    <property type="entry name" value="MTD"/>
</dbReference>
<reference evidence="10 11" key="1">
    <citation type="submission" date="2011-09" db="EMBL/GenBank/DDBJ databases">
        <title>The draft genome of Methanotorris formicicus Mc-S-70.</title>
        <authorList>
            <consortium name="US DOE Joint Genome Institute (JGI-PGF)"/>
            <person name="Lucas S."/>
            <person name="Han J."/>
            <person name="Lapidus A."/>
            <person name="Cheng J.-F."/>
            <person name="Goodwin L."/>
            <person name="Pitluck S."/>
            <person name="Peters L."/>
            <person name="Land M.L."/>
            <person name="Hauser L."/>
            <person name="Sieprawska-Lupa M."/>
            <person name="Takai K."/>
            <person name="Miyazaki J."/>
            <person name="Whitman W."/>
            <person name="Woyke T.J."/>
        </authorList>
    </citation>
    <scope>NUCLEOTIDE SEQUENCE [LARGE SCALE GENOMIC DNA]</scope>
    <source>
        <strain evidence="10 11">Mc-S-70</strain>
    </source>
</reference>
<evidence type="ECO:0000256" key="9">
    <source>
        <dbReference type="SAM" id="MobiDB-lite"/>
    </source>
</evidence>
<accession>H1KZN0</accession>
<comment type="similarity">
    <text evidence="1 8">Belongs to the MTD family.</text>
</comment>
<evidence type="ECO:0000256" key="2">
    <source>
        <dbReference type="ARBA" id="ARBA00012904"/>
    </source>
</evidence>
<dbReference type="STRING" id="647171.MetfoDRAFT_1253"/>
<evidence type="ECO:0000256" key="8">
    <source>
        <dbReference type="HAMAP-Rule" id="MF_00058"/>
    </source>
</evidence>
<dbReference type="Pfam" id="PF01993">
    <property type="entry name" value="MTD"/>
    <property type="match status" value="1"/>
</dbReference>
<evidence type="ECO:0000313" key="10">
    <source>
        <dbReference type="EMBL" id="EHP85771.1"/>
    </source>
</evidence>
<comment type="pathway">
    <text evidence="8">One-carbon metabolism; methanogenesis from CO(2); 5,10-methylene-5,6,7,8-tetrahydromethanopterin from 5,10-methenyl-5,6,7,8-tetrahydromethanopterin (coenzyme F420 route): step 1/1.</text>
</comment>
<protein>
    <recommendedName>
        <fullName evidence="3 8">F420-dependent methylenetetrahydromethanopterin dehydrogenase</fullName>
        <shortName evidence="8">MTD</shortName>
        <ecNumber evidence="2 8">1.5.98.1</ecNumber>
    </recommendedName>
    <alternativeName>
        <fullName evidence="7 8">Coenzyme F420-dependent N5,N10-methylenetetrahydromethanopterin dehydrogenase</fullName>
    </alternativeName>
</protein>
<comment type="catalytic activity">
    <reaction evidence="8">
        <text>5,10-methylenetetrahydromethanopterin + oxidized coenzyme F420-(gamma-L-Glu)(n) + 2 H(+) = 5,10-methenyl-5,6,7,8-tetrahydromethanopterin + reduced coenzyme F420-(gamma-L-Glu)(n)</text>
        <dbReference type="Rhea" id="RHEA:16721"/>
        <dbReference type="Rhea" id="RHEA-COMP:12939"/>
        <dbReference type="Rhea" id="RHEA-COMP:14378"/>
        <dbReference type="ChEBI" id="CHEBI:15378"/>
        <dbReference type="ChEBI" id="CHEBI:57818"/>
        <dbReference type="ChEBI" id="CHEBI:58337"/>
        <dbReference type="ChEBI" id="CHEBI:133980"/>
        <dbReference type="ChEBI" id="CHEBI:139511"/>
        <dbReference type="EC" id="1.5.98.1"/>
    </reaction>
</comment>
<dbReference type="Gene3D" id="6.10.140.120">
    <property type="match status" value="1"/>
</dbReference>
<dbReference type="PATRIC" id="fig|647171.4.peg.1229"/>
<dbReference type="NCBIfam" id="NF002162">
    <property type="entry name" value="PRK00994.1"/>
    <property type="match status" value="1"/>
</dbReference>
<feature type="region of interest" description="Disordered" evidence="9">
    <location>
        <begin position="258"/>
        <end position="283"/>
    </location>
</feature>
<keyword evidence="5 8" id="KW-0484">Methanogenesis</keyword>
<evidence type="ECO:0000256" key="4">
    <source>
        <dbReference type="ARBA" id="ARBA00022563"/>
    </source>
</evidence>
<comment type="caution">
    <text evidence="10">The sequence shown here is derived from an EMBL/GenBank/DDBJ whole genome shotgun (WGS) entry which is preliminary data.</text>
</comment>
<evidence type="ECO:0000256" key="7">
    <source>
        <dbReference type="ARBA" id="ARBA00031410"/>
    </source>
</evidence>